<evidence type="ECO:0000259" key="7">
    <source>
        <dbReference type="Pfam" id="PF00705"/>
    </source>
</evidence>
<gene>
    <name evidence="4" type="primary">pcn</name>
    <name evidence="9" type="ORF">ACFO9K_09640</name>
</gene>
<dbReference type="PANTHER" id="PTHR11352:SF0">
    <property type="entry name" value="PROLIFERATING CELL NUCLEAR ANTIGEN"/>
    <property type="match status" value="1"/>
</dbReference>
<dbReference type="InterPro" id="IPR000730">
    <property type="entry name" value="Pr_cel_nuc_antig"/>
</dbReference>
<dbReference type="GO" id="GO:0006275">
    <property type="term" value="P:regulation of DNA replication"/>
    <property type="evidence" value="ECO:0007669"/>
    <property type="project" value="UniProtKB-UniRule"/>
</dbReference>
<name>A0ABD5Q182_9EURY</name>
<evidence type="ECO:0000313" key="9">
    <source>
        <dbReference type="EMBL" id="MFC4824527.1"/>
    </source>
</evidence>
<dbReference type="CDD" id="cd00577">
    <property type="entry name" value="PCNA"/>
    <property type="match status" value="1"/>
</dbReference>
<comment type="function">
    <text evidence="4">Sliding clamp subunit that acts as a moving platform for DNA processing. Responsible for tethering the catalytic subunit of DNA polymerase and other proteins to DNA during high-speed replication.</text>
</comment>
<evidence type="ECO:0000256" key="6">
    <source>
        <dbReference type="RuleBase" id="RU003673"/>
    </source>
</evidence>
<feature type="domain" description="Proliferating cell nuclear antigen PCNA N-terminal" evidence="7">
    <location>
        <begin position="25"/>
        <end position="117"/>
    </location>
</feature>
<comment type="caution">
    <text evidence="9">The sequence shown here is derived from an EMBL/GenBank/DDBJ whole genome shotgun (WGS) entry which is preliminary data.</text>
</comment>
<dbReference type="Pfam" id="PF00705">
    <property type="entry name" value="PCNA_N"/>
    <property type="match status" value="1"/>
</dbReference>
<dbReference type="InterPro" id="IPR022648">
    <property type="entry name" value="Pr_cel_nuc_antig_N"/>
</dbReference>
<comment type="subunit">
    <text evidence="4">Homotrimer. The subunits circularize to form a toroid; DNA passes through its center. Replication factor C (RFC) is required to load the toroid on the DNA.</text>
</comment>
<evidence type="ECO:0000256" key="1">
    <source>
        <dbReference type="ARBA" id="ARBA00010462"/>
    </source>
</evidence>
<dbReference type="Proteomes" id="UP001595945">
    <property type="component" value="Unassembled WGS sequence"/>
</dbReference>
<dbReference type="GeneID" id="73044787"/>
<comment type="function">
    <text evidence="6">Sliding clamp subunit. Responsible for tethering the catalytic subunit of DNA polymerase to DNA during high-speed replication.</text>
</comment>
<feature type="domain" description="Proliferating cell nuclear antigen PCNA C-terminal" evidence="8">
    <location>
        <begin position="197"/>
        <end position="260"/>
    </location>
</feature>
<dbReference type="RefSeq" id="WP_254269736.1">
    <property type="nucleotide sequence ID" value="NZ_CP100400.1"/>
</dbReference>
<dbReference type="GO" id="GO:0003677">
    <property type="term" value="F:DNA binding"/>
    <property type="evidence" value="ECO:0007669"/>
    <property type="project" value="UniProtKB-UniRule"/>
</dbReference>
<dbReference type="AlphaFoldDB" id="A0ABD5Q182"/>
<comment type="similarity">
    <text evidence="1 4 5">Belongs to the PCNA family.</text>
</comment>
<evidence type="ECO:0000256" key="5">
    <source>
        <dbReference type="RuleBase" id="RU003671"/>
    </source>
</evidence>
<dbReference type="HAMAP" id="MF_00317">
    <property type="entry name" value="DNApol_clamp_arch"/>
    <property type="match status" value="1"/>
</dbReference>
<keyword evidence="3 4" id="KW-0238">DNA-binding</keyword>
<protein>
    <recommendedName>
        <fullName evidence="4">DNA polymerase sliding clamp</fullName>
    </recommendedName>
    <alternativeName>
        <fullName evidence="4">Proliferating cell nuclear antigen homolog</fullName>
        <shortName evidence="4">PCNA</shortName>
    </alternativeName>
</protein>
<proteinExistence type="inferred from homology"/>
<keyword evidence="10" id="KW-1185">Reference proteome</keyword>
<evidence type="ECO:0000256" key="4">
    <source>
        <dbReference type="HAMAP-Rule" id="MF_00317"/>
    </source>
</evidence>
<dbReference type="NCBIfam" id="NF002222">
    <property type="entry name" value="PRK01115.1-5"/>
    <property type="match status" value="1"/>
</dbReference>
<evidence type="ECO:0000313" key="10">
    <source>
        <dbReference type="Proteomes" id="UP001595945"/>
    </source>
</evidence>
<organism evidence="9 10">
    <name type="scientific">Halorussus aquaticus</name>
    <dbReference type="NCBI Taxonomy" id="2953748"/>
    <lineage>
        <taxon>Archaea</taxon>
        <taxon>Methanobacteriati</taxon>
        <taxon>Methanobacteriota</taxon>
        <taxon>Stenosarchaea group</taxon>
        <taxon>Halobacteria</taxon>
        <taxon>Halobacteriales</taxon>
        <taxon>Haladaptataceae</taxon>
        <taxon>Halorussus</taxon>
    </lineage>
</organism>
<dbReference type="SUPFAM" id="SSF55979">
    <property type="entry name" value="DNA clamp"/>
    <property type="match status" value="2"/>
</dbReference>
<dbReference type="Pfam" id="PF02747">
    <property type="entry name" value="PCNA_C"/>
    <property type="match status" value="1"/>
</dbReference>
<dbReference type="InterPro" id="IPR022649">
    <property type="entry name" value="Pr_cel_nuc_antig_C"/>
</dbReference>
<dbReference type="GO" id="GO:0030337">
    <property type="term" value="F:DNA polymerase processivity factor activity"/>
    <property type="evidence" value="ECO:0007669"/>
    <property type="project" value="UniProtKB-UniRule"/>
</dbReference>
<sequence length="265" mass="28716">MSESVSDADAPEASTRSFQATVNADAIQTAVDLVAALLDECHLSFDEDGVRMWGMDPATVASVDLTLERAAFDDYEATGVRSGVDLSRLGDVVGMADRGQSVHLALDHETRTLEIRFGGLEYALALIDPETIRRPPDRPSENFDFEGGVVADADDFDWAVRAADMVSDHLALGIDAEEDAFFVEAEGDTDDVSLVLTADDLVEVRSAEVRSLFSLDYLSVIGRAMPSDLDVDLRLGTEQPVAIEYEFADEAGSVAYFVAPRISRQ</sequence>
<keyword evidence="2 4" id="KW-0235">DNA replication</keyword>
<evidence type="ECO:0000259" key="8">
    <source>
        <dbReference type="Pfam" id="PF02747"/>
    </source>
</evidence>
<dbReference type="InterPro" id="IPR046938">
    <property type="entry name" value="DNA_clamp_sf"/>
</dbReference>
<dbReference type="Gene3D" id="3.70.10.10">
    <property type="match status" value="1"/>
</dbReference>
<reference evidence="9 10" key="1">
    <citation type="journal article" date="2019" name="Int. J. Syst. Evol. Microbiol.">
        <title>The Global Catalogue of Microorganisms (GCM) 10K type strain sequencing project: providing services to taxonomists for standard genome sequencing and annotation.</title>
        <authorList>
            <consortium name="The Broad Institute Genomics Platform"/>
            <consortium name="The Broad Institute Genome Sequencing Center for Infectious Disease"/>
            <person name="Wu L."/>
            <person name="Ma J."/>
        </authorList>
    </citation>
    <scope>NUCLEOTIDE SEQUENCE [LARGE SCALE GENOMIC DNA]</scope>
    <source>
        <strain evidence="9 10">XZYJ18</strain>
    </source>
</reference>
<evidence type="ECO:0000256" key="3">
    <source>
        <dbReference type="ARBA" id="ARBA00023125"/>
    </source>
</evidence>
<accession>A0ABD5Q182</accession>
<evidence type="ECO:0000256" key="2">
    <source>
        <dbReference type="ARBA" id="ARBA00022705"/>
    </source>
</evidence>
<dbReference type="EMBL" id="JBHSHT010000001">
    <property type="protein sequence ID" value="MFC4824527.1"/>
    <property type="molecule type" value="Genomic_DNA"/>
</dbReference>
<dbReference type="PANTHER" id="PTHR11352">
    <property type="entry name" value="PROLIFERATING CELL NUCLEAR ANTIGEN"/>
    <property type="match status" value="1"/>
</dbReference>
<dbReference type="GO" id="GO:0006260">
    <property type="term" value="P:DNA replication"/>
    <property type="evidence" value="ECO:0007669"/>
    <property type="project" value="UniProtKB-KW"/>
</dbReference>
<dbReference type="PRINTS" id="PR00339">
    <property type="entry name" value="PCNACYCLIN"/>
</dbReference>